<keyword evidence="3" id="KW-1185">Reference proteome</keyword>
<sequence>MRKPFRCGAVAVLSAAAVALAADPPSAGADPYAPAQTQDSAEIAIADGYIAMQEICTPDLSPVFESVTWDSPGFTPEGGTGMIHDANPDLGGHFAATWSGENWAVEYQFC</sequence>
<feature type="signal peptide" evidence="1">
    <location>
        <begin position="1"/>
        <end position="21"/>
    </location>
</feature>
<dbReference type="EMBL" id="MVIM01000001">
    <property type="protein sequence ID" value="ORB68389.1"/>
    <property type="molecule type" value="Genomic_DNA"/>
</dbReference>
<dbReference type="RefSeq" id="WP_083123194.1">
    <property type="nucleotide sequence ID" value="NZ_MVIM01000001.1"/>
</dbReference>
<comment type="caution">
    <text evidence="2">The sequence shown here is derived from an EMBL/GenBank/DDBJ whole genome shotgun (WGS) entry which is preliminary data.</text>
</comment>
<dbReference type="STRING" id="75922.BST47_00180"/>
<gene>
    <name evidence="2" type="ORF">BST47_00180</name>
</gene>
<evidence type="ECO:0008006" key="4">
    <source>
        <dbReference type="Google" id="ProtNLM"/>
    </source>
</evidence>
<organism evidence="2 3">
    <name type="scientific">Mycolicibacterium tusciae</name>
    <dbReference type="NCBI Taxonomy" id="75922"/>
    <lineage>
        <taxon>Bacteria</taxon>
        <taxon>Bacillati</taxon>
        <taxon>Actinomycetota</taxon>
        <taxon>Actinomycetes</taxon>
        <taxon>Mycobacteriales</taxon>
        <taxon>Mycobacteriaceae</taxon>
        <taxon>Mycolicibacterium</taxon>
    </lineage>
</organism>
<dbReference type="OrthoDB" id="4629153at2"/>
<keyword evidence="1" id="KW-0732">Signal</keyword>
<dbReference type="AlphaFoldDB" id="A0A1X0JZP3"/>
<name>A0A1X0JZP3_9MYCO</name>
<evidence type="ECO:0000313" key="3">
    <source>
        <dbReference type="Proteomes" id="UP000192411"/>
    </source>
</evidence>
<proteinExistence type="predicted"/>
<accession>A0A1X0JZP3</accession>
<protein>
    <recommendedName>
        <fullName evidence="4">Integrase</fullName>
    </recommendedName>
</protein>
<evidence type="ECO:0000313" key="2">
    <source>
        <dbReference type="EMBL" id="ORB68389.1"/>
    </source>
</evidence>
<reference evidence="2 3" key="1">
    <citation type="submission" date="2017-02" db="EMBL/GenBank/DDBJ databases">
        <title>The new phylogeny of genus Mycobacterium.</title>
        <authorList>
            <person name="Tortoli E."/>
            <person name="Trovato A."/>
            <person name="Cirillo D.M."/>
        </authorList>
    </citation>
    <scope>NUCLEOTIDE SEQUENCE [LARGE SCALE GENOMIC DNA]</scope>
    <source>
        <strain evidence="2 3">DSM 44338</strain>
    </source>
</reference>
<feature type="chain" id="PRO_5039297583" description="Integrase" evidence="1">
    <location>
        <begin position="22"/>
        <end position="110"/>
    </location>
</feature>
<evidence type="ECO:0000256" key="1">
    <source>
        <dbReference type="SAM" id="SignalP"/>
    </source>
</evidence>
<dbReference type="Proteomes" id="UP000192411">
    <property type="component" value="Unassembled WGS sequence"/>
</dbReference>